<dbReference type="Gene3D" id="2.60.40.3630">
    <property type="match status" value="1"/>
</dbReference>
<dbReference type="OrthoDB" id="9815752at2"/>
<dbReference type="PROSITE" id="PS51257">
    <property type="entry name" value="PROKAR_LIPOPROTEIN"/>
    <property type="match status" value="1"/>
</dbReference>
<evidence type="ECO:0000313" key="3">
    <source>
        <dbReference type="Proteomes" id="UP000291269"/>
    </source>
</evidence>
<dbReference type="EMBL" id="SDOZ01000002">
    <property type="protein sequence ID" value="RXZ62267.1"/>
    <property type="molecule type" value="Genomic_DNA"/>
</dbReference>
<dbReference type="RefSeq" id="WP_129225809.1">
    <property type="nucleotide sequence ID" value="NZ_SDOZ01000002.1"/>
</dbReference>
<evidence type="ECO:0000313" key="2">
    <source>
        <dbReference type="EMBL" id="RXZ62267.1"/>
    </source>
</evidence>
<protein>
    <recommendedName>
        <fullName evidence="4">Ig-like domain-containing protein</fullName>
    </recommendedName>
</protein>
<gene>
    <name evidence="2" type="ORF">ESZ91_07695</name>
</gene>
<comment type="caution">
    <text evidence="2">The sequence shown here is derived from an EMBL/GenBank/DDBJ whole genome shotgun (WGS) entry which is preliminary data.</text>
</comment>
<feature type="chain" id="PRO_5039716862" description="Ig-like domain-containing protein" evidence="1">
    <location>
        <begin position="25"/>
        <end position="1641"/>
    </location>
</feature>
<evidence type="ECO:0008006" key="4">
    <source>
        <dbReference type="Google" id="ProtNLM"/>
    </source>
</evidence>
<accession>A0A4Q2KE49</accession>
<organism evidence="2 3">
    <name type="scientific">Candidatus Borkfalkia ceftriaxoniphila</name>
    <dbReference type="NCBI Taxonomy" id="2508949"/>
    <lineage>
        <taxon>Bacteria</taxon>
        <taxon>Bacillati</taxon>
        <taxon>Bacillota</taxon>
        <taxon>Clostridia</taxon>
        <taxon>Christensenellales</taxon>
        <taxon>Christensenellaceae</taxon>
        <taxon>Candidatus Borkfalkia</taxon>
    </lineage>
</organism>
<keyword evidence="1" id="KW-0732">Signal</keyword>
<keyword evidence="3" id="KW-1185">Reference proteome</keyword>
<name>A0A4Q2KE49_9FIRM</name>
<reference evidence="2 3" key="1">
    <citation type="journal article" date="2019" name="Gut">
        <title>Antibiotics-induced monodominance of a novel gut bacterial order.</title>
        <authorList>
            <person name="Hildebrand F."/>
            <person name="Moitinho-Silva L."/>
            <person name="Blasche S."/>
            <person name="Jahn M.T."/>
            <person name="Gossmann T.I."/>
            <person name="Heuerta-Cepas J."/>
            <person name="Hercog R."/>
            <person name="Luetge M."/>
            <person name="Bahram M."/>
            <person name="Pryszlak A."/>
            <person name="Alves R.J."/>
            <person name="Waszak S.M."/>
            <person name="Zhu A."/>
            <person name="Ye L."/>
            <person name="Costea P.I."/>
            <person name="Aalvink S."/>
            <person name="Belzer C."/>
            <person name="Forslund S.K."/>
            <person name="Sunagawa S."/>
            <person name="Hentschel U."/>
            <person name="Merten C."/>
            <person name="Patil K.R."/>
            <person name="Benes V."/>
            <person name="Bork P."/>
        </authorList>
    </citation>
    <scope>NUCLEOTIDE SEQUENCE [LARGE SCALE GENOMIC DNA]</scope>
    <source>
        <strain evidence="2 3">HDS1380</strain>
    </source>
</reference>
<proteinExistence type="predicted"/>
<evidence type="ECO:0000256" key="1">
    <source>
        <dbReference type="SAM" id="SignalP"/>
    </source>
</evidence>
<sequence length="1641" mass="180864">MKVKKILLRLLLCVFVLAVLFAVAACEPAKKDDGDKISSIAIEPASAALTVGEELNYDDFEITVTYEGKKAPEKVKLTAAMISEDDKLSLSEIGTHSLTVNCMGGTTTLQVTVNPLAMDVTVENASAVYTGEPVLPSVKGAPKDAKIEYTVYSGTSAVEANKVDEAVDAGEYFVQIKISAKNYATVEKTATISIEKAQFDVSELIWSNTGYLYTGTEIQLAATCEGMPEGISLNNFTAKDNQAVKATEKGYYEATANFTGSNKNYTLTSCVLTWRILEASAVDLEPWFGISEGTLISAVFDKDTFTFDGTTSNYETFEYDADGNAVIPVDGYISVTVKGGVLRVQKADRTYALVSESALARFAGQYSMLVEEFELVFDKVNGTANLVSKLKGQESVTRPVTLTVADEGDVEDAVIAVEGVDWEFRYDFAAKYLRLDNYANPADFNVIDTDGVYLAAKEEADAYVANMPVGTFVNYDNTGTITANENGEIFYNGYPVTIYCSMYNASVQCYISYNSNNREQNFVIDKDYFQLSIYKYIYLPQDYSQFFGIYYLKDNDGLHSGDKISFMEYSGQYSVIVGSVTYDYLKGQVKFVLNGDVLTATLTREGETAFDVVFTDGITVANGDSEFLKVQSLIEYAGYAGKYIYGNAKGEHLSYDNQGAFTLGGETTGDYTIQKTDNGTKLTLNFGGETRTVEWGADNRYLTVNGNDLFVYSEMARDTDGRTSGMNYVSGDDVVKFVDDTYFVNDAPLTDLSFSLVDDGNENGRNVLQVKGKLGAVEYTIVHYSQAVLKVNGEVYVAEVFGGIYGSEFKPTVDSENTFKLGADGKMMFRGKEIFVYSANTYTHFDFYQDSKLYYYSFSVNATNITFNDSIVYEVPYYFAAFFDFKGAYISADGTKAFYFAEKTVYYDETSSTSFSVIPTESGATMKLGDRTAIFTKTAQGVISLVYNGITYNPVSFDLNDIVGDYIVYNGNSGGIKMSYNPNDTSYYAPKLSKLIVRNGEITPVINFNYGDNAYLIKNTDGATAAKLPYLAVQDKFANLIGSELFNGKSLSIAVGVTTKPDSTDLMPSLVVLYDGETATLVKEDYQNFRVTLGGKEYFLRSNSDSATKDILPLLVFESWWEDYDGEYKFNGNTVKLEITVGGAEDQPATVLKTTFNGEEIEPAFEDITGGKMMTFTLDGVTYKGVMSKTGSVNVAVYKTFEYDFFYTENFTNTVEGKALSLPVVISGDFAEYVNGYAIKFDLTNAKYGEESVIYAQYLYTEGILIFETATQSYAYDIAAKQLYSDVLPEGSDFRGAVNEGEYGSVLDDVQILVRFVSFDKTSGKAVLGFYFDDSYRGTNLNLATSVRVNENLYKLTGKTAAADSVTAYLEKQADGTFVLYTESEYLFDGEFTVDGKTLVIERSIAAGVRSYTASYDGADAVDIKPDFNANSFTLVLNGKYYYVTWTIENEKVSFALEEIPAAVMQFVKGNTYVYNTYYSYHETMMNITFAGMSGEGALFNIECSGSISGTYQGVLSSDGSYILATLSYYAYRIYLNPVDDFYVDYVLVYNSGTTAKFMGSHTTEDGKELTILISSESIEDDDGFAGFNAPSFVVTYDGKSCTTTAKYSDYMSSLEFNVDGKTYEAKIENNQMTVTEKTAA</sequence>
<feature type="signal peptide" evidence="1">
    <location>
        <begin position="1"/>
        <end position="24"/>
    </location>
</feature>
<dbReference type="Proteomes" id="UP000291269">
    <property type="component" value="Unassembled WGS sequence"/>
</dbReference>